<reference evidence="1 2" key="2">
    <citation type="journal article" date="2005" name="Proteomics">
        <title>Global detection and characterization of hypothetical proteins in Shewanella oneidensis MR-1 using LC-MS based proteomics.</title>
        <authorList>
            <person name="Elias D.A."/>
            <person name="Monroe M.E."/>
            <person name="Marshall M.J."/>
            <person name="Romine M.F."/>
            <person name="Belieav A.S."/>
            <person name="Fredrickson J.K."/>
            <person name="Anderson G.A."/>
            <person name="Smith R.D."/>
            <person name="Lipton M.S."/>
        </authorList>
    </citation>
    <scope>NUCLEOTIDE SEQUENCE [LARGE SCALE GENOMIC DNA]</scope>
    <source>
        <strain evidence="2">ATCC 700550 / JCM 31522 / CIP 106686 / LMG 19005 / NCIMB 14063 / MR-1</strain>
    </source>
</reference>
<sequence length="60" mass="7056">MAKHHNDVIKSVMAYGRFKKPEQAEQWAIDNFGANWRNRKAPKAKRVVVKDTGEKEWDDE</sequence>
<reference evidence="1 2" key="3">
    <citation type="journal article" date="2008" name="Appl. Environ. Microbiol.">
        <title>Identification of mobile elements and pseudogenes in the Shewanella oneidensis MR-1 genome.</title>
        <authorList>
            <person name="Romine M.F."/>
            <person name="Carlson T.S."/>
            <person name="Norbeck A.D."/>
            <person name="McCue L.A."/>
            <person name="Lipton M.S."/>
        </authorList>
    </citation>
    <scope>NUCLEOTIDE SEQUENCE [LARGE SCALE GENOMIC DNA]</scope>
    <source>
        <strain evidence="2">ATCC 700550 / JCM 31522 / CIP 106686 / LMG 19005 / NCIMB 14063 / MR-1</strain>
    </source>
</reference>
<evidence type="ECO:0000313" key="2">
    <source>
        <dbReference type="Proteomes" id="UP000008186"/>
    </source>
</evidence>
<keyword evidence="2" id="KW-1185">Reference proteome</keyword>
<dbReference type="AlphaFoldDB" id="K4PSS7"/>
<dbReference type="Proteomes" id="UP000008186">
    <property type="component" value="Chromosome"/>
</dbReference>
<dbReference type="PaxDb" id="211586-SO_4788"/>
<reference evidence="1 2" key="1">
    <citation type="journal article" date="2002" name="Nat. Biotechnol.">
        <title>Genome sequence of the dissimilatory metal ion-reducing bacterium Shewanella oneidensis.</title>
        <authorList>
            <person name="Heidelberg J.F."/>
            <person name="Paulsen I.T."/>
            <person name="Nelson K.E."/>
            <person name="Gaidos E.J."/>
            <person name="Nelson W.C."/>
            <person name="Read T.D."/>
            <person name="Eisen J.A."/>
            <person name="Seshadri R."/>
            <person name="Ward N."/>
            <person name="Methe B."/>
            <person name="Clayton R.A."/>
            <person name="Meyer T."/>
            <person name="Tsapin A."/>
            <person name="Scott J."/>
            <person name="Beanan M."/>
            <person name="Brinkac L."/>
            <person name="Daugherty S."/>
            <person name="DeBoy R.T."/>
            <person name="Dodson R.J."/>
            <person name="Durkin A.S."/>
            <person name="Haft D.H."/>
            <person name="Kolonay J.F."/>
            <person name="Madupu R."/>
            <person name="Peterson J.D."/>
            <person name="Umayam L.A."/>
            <person name="White O."/>
            <person name="Wolf A.M."/>
            <person name="Vamathevan J."/>
            <person name="Weidman J."/>
            <person name="Impraim M."/>
            <person name="Lee K."/>
            <person name="Berry K."/>
            <person name="Lee C."/>
            <person name="Mueller J."/>
            <person name="Khouri H."/>
            <person name="Gill J."/>
            <person name="Utterback T.R."/>
            <person name="McDonald L.A."/>
            <person name="Feldblyum T.V."/>
            <person name="Smith H.O."/>
            <person name="Venter J.C."/>
            <person name="Nealson K.H."/>
            <person name="Fraser C.M."/>
        </authorList>
    </citation>
    <scope>NUCLEOTIDE SEQUENCE [LARGE SCALE GENOMIC DNA]</scope>
    <source>
        <strain evidence="2">ATCC 700550 / JCM 31522 / CIP 106686 / LMG 19005 / NCIMB 14063 / MR-1</strain>
    </source>
</reference>
<dbReference type="BioCyc" id="SONE211586:G1GMP-2446-MONOMER"/>
<dbReference type="STRING" id="211586.SO_4788"/>
<protein>
    <submittedName>
        <fullName evidence="1">Mu phage uncharacterized protein</fullName>
    </submittedName>
</protein>
<dbReference type="OrthoDB" id="9940264at2"/>
<proteinExistence type="predicted"/>
<name>K4PSS7_SHEON</name>
<accession>K4PSS7</accession>
<dbReference type="KEGG" id="son:SO_4788"/>
<reference evidence="1 2" key="4">
    <citation type="journal article" date="2011" name="BMC Genomics">
        <title>Genome-wide protein localization prediction strategies for gram negative bacteria.</title>
        <authorList>
            <person name="Romine M.F."/>
        </authorList>
    </citation>
    <scope>NUCLEOTIDE SEQUENCE [LARGE SCALE GENOMIC DNA]</scope>
    <source>
        <strain evidence="2">ATCC 700550 / JCM 31522 / CIP 106686 / LMG 19005 / NCIMB 14063 / MR-1</strain>
    </source>
</reference>
<dbReference type="EMBL" id="AE014299">
    <property type="protein sequence ID" value="AFV73555.1"/>
    <property type="molecule type" value="Genomic_DNA"/>
</dbReference>
<evidence type="ECO:0000313" key="1">
    <source>
        <dbReference type="EMBL" id="AFV73555.1"/>
    </source>
</evidence>
<dbReference type="HOGENOM" id="CLU_2939258_0_0_6"/>
<organism evidence="1 2">
    <name type="scientific">Shewanella oneidensis (strain ATCC 700550 / JCM 31522 / CIP 106686 / LMG 19005 / NCIMB 14063 / MR-1)</name>
    <dbReference type="NCBI Taxonomy" id="211586"/>
    <lineage>
        <taxon>Bacteria</taxon>
        <taxon>Pseudomonadati</taxon>
        <taxon>Pseudomonadota</taxon>
        <taxon>Gammaproteobacteria</taxon>
        <taxon>Alteromonadales</taxon>
        <taxon>Shewanellaceae</taxon>
        <taxon>Shewanella</taxon>
    </lineage>
</organism>
<dbReference type="PATRIC" id="fig|211586.12.peg.2564"/>
<gene>
    <name evidence="1" type="ordered locus">SO_4788</name>
</gene>
<dbReference type="RefSeq" id="WP_011072608.1">
    <property type="nucleotide sequence ID" value="NC_004347.2"/>
</dbReference>